<evidence type="ECO:0000259" key="5">
    <source>
        <dbReference type="Pfam" id="PF01258"/>
    </source>
</evidence>
<organism evidence="6 7">
    <name type="scientific">Tangfeifania diversioriginum</name>
    <dbReference type="NCBI Taxonomy" id="1168035"/>
    <lineage>
        <taxon>Bacteria</taxon>
        <taxon>Pseudomonadati</taxon>
        <taxon>Bacteroidota</taxon>
        <taxon>Bacteroidia</taxon>
        <taxon>Marinilabiliales</taxon>
        <taxon>Prolixibacteraceae</taxon>
        <taxon>Tangfeifania</taxon>
    </lineage>
</organism>
<dbReference type="GO" id="GO:0008270">
    <property type="term" value="F:zinc ion binding"/>
    <property type="evidence" value="ECO:0007669"/>
    <property type="project" value="UniProtKB-KW"/>
</dbReference>
<evidence type="ECO:0000256" key="3">
    <source>
        <dbReference type="ARBA" id="ARBA00022833"/>
    </source>
</evidence>
<proteinExistence type="predicted"/>
<reference evidence="6 7" key="1">
    <citation type="submission" date="2016-11" db="EMBL/GenBank/DDBJ databases">
        <authorList>
            <person name="Jaros S."/>
            <person name="Januszkiewicz K."/>
            <person name="Wedrychowicz H."/>
        </authorList>
    </citation>
    <scope>NUCLEOTIDE SEQUENCE [LARGE SCALE GENOMIC DNA]</scope>
    <source>
        <strain evidence="6 7">DSM 27063</strain>
    </source>
</reference>
<evidence type="ECO:0000256" key="1">
    <source>
        <dbReference type="ARBA" id="ARBA00022723"/>
    </source>
</evidence>
<name>A0A1M6MML3_9BACT</name>
<evidence type="ECO:0000256" key="2">
    <source>
        <dbReference type="ARBA" id="ARBA00022771"/>
    </source>
</evidence>
<dbReference type="InterPro" id="IPR000962">
    <property type="entry name" value="Znf_DskA_TraR"/>
</dbReference>
<keyword evidence="3" id="KW-0862">Zinc</keyword>
<dbReference type="OrthoDB" id="1121111at2"/>
<evidence type="ECO:0000256" key="4">
    <source>
        <dbReference type="PROSITE-ProRule" id="PRU00510"/>
    </source>
</evidence>
<evidence type="ECO:0000313" key="7">
    <source>
        <dbReference type="Proteomes" id="UP000184050"/>
    </source>
</evidence>
<dbReference type="Proteomes" id="UP000184050">
    <property type="component" value="Unassembled WGS sequence"/>
</dbReference>
<dbReference type="AlphaFoldDB" id="A0A1M6MML3"/>
<sequence length="111" mass="12859">MTPEERQQIIEVINRDIKKLTKKITELKEFTSPVSPDNAIGRISRMDAINNKSIVDASMRNLQSRLDQLQKISQVVHDKDYGLCLKCHQPIAIERLKIRPEIRFCAECLNK</sequence>
<keyword evidence="7" id="KW-1185">Reference proteome</keyword>
<gene>
    <name evidence="6" type="ORF">SAMN05444280_13418</name>
</gene>
<dbReference type="RefSeq" id="WP_073172650.1">
    <property type="nucleotide sequence ID" value="NZ_FQZE01000034.1"/>
</dbReference>
<keyword evidence="1" id="KW-0479">Metal-binding</keyword>
<dbReference type="SUPFAM" id="SSF57716">
    <property type="entry name" value="Glucocorticoid receptor-like (DNA-binding domain)"/>
    <property type="match status" value="1"/>
</dbReference>
<dbReference type="PROSITE" id="PS51128">
    <property type="entry name" value="ZF_DKSA_2"/>
    <property type="match status" value="1"/>
</dbReference>
<dbReference type="Gene3D" id="1.20.120.910">
    <property type="entry name" value="DksA, coiled-coil domain"/>
    <property type="match status" value="1"/>
</dbReference>
<accession>A0A1M6MML3</accession>
<dbReference type="STRING" id="1168035.SAMN05444280_13418"/>
<evidence type="ECO:0000313" key="6">
    <source>
        <dbReference type="EMBL" id="SHJ84689.1"/>
    </source>
</evidence>
<protein>
    <submittedName>
        <fullName evidence="6">Transcriptional regulator, TraR/DksA family</fullName>
    </submittedName>
</protein>
<dbReference type="Pfam" id="PF01258">
    <property type="entry name" value="zf-dskA_traR"/>
    <property type="match status" value="1"/>
</dbReference>
<feature type="zinc finger region" description="dksA C4-type" evidence="4">
    <location>
        <begin position="84"/>
        <end position="108"/>
    </location>
</feature>
<dbReference type="EMBL" id="FQZE01000034">
    <property type="protein sequence ID" value="SHJ84689.1"/>
    <property type="molecule type" value="Genomic_DNA"/>
</dbReference>
<keyword evidence="2" id="KW-0863">Zinc-finger</keyword>
<feature type="domain" description="Zinc finger DksA/TraR C4-type" evidence="5">
    <location>
        <begin position="80"/>
        <end position="110"/>
    </location>
</feature>